<accession>A0A8J3QV60</accession>
<dbReference type="InterPro" id="IPR017853">
    <property type="entry name" value="GH"/>
</dbReference>
<sequence length="550" mass="55616">MPGTGGSARPAPRGDPDRLLGRAAVLAAGLSDEDLVGQVLMPYAHGGDAGTVSAAAAAANRRLAGVDTPAQLVEEYRPGGMILVGFSADDPTAATNPTTNVDSPEQVRRLTTGLQSAASTLPAGVPLLIGTDQEYGTVTRIRSGIVQLPSALALGAAADPELTRRAWAAAGAELAALGLTAVFAPVADVIADGPGGPIGSRSYGSDPTAVAAQVAAAVRGLHAAGLAATLKHFPGHGHTTGDSHAVVPVLAQSRAELDAGDLPPFRAGIAAGADLVMSGHLRVRAIDPTVPATFSAAVLTELLRGQLGFTGVAITDALRMAPAQRWPPGEAAVRALLAGNDLLLQPPDLAAARRGLLDALRSGKLPAERLIEAATRVLALKLRLAGGGISGSPSRIPTRSEPPMSAVDSGEHHVAARRVAAAAMTLLRGQCGVPLVSGPVRVTTSAGRDRQRAWLARALEAEGMTVVESGGTGVHLVGYGDTEPDLSRDAAVTVGMDLPYLLEKATSETLVATYSSSLASMEALAAVLAGRAAAPGHSPVRLAELPRSAC</sequence>
<protein>
    <recommendedName>
        <fullName evidence="3">beta-N-acetylhexosaminidase</fullName>
        <ecNumber evidence="3">3.2.1.52</ecNumber>
    </recommendedName>
</protein>
<dbReference type="GO" id="GO:0009254">
    <property type="term" value="P:peptidoglycan turnover"/>
    <property type="evidence" value="ECO:0007669"/>
    <property type="project" value="TreeGrafter"/>
</dbReference>
<keyword evidence="8" id="KW-1185">Reference proteome</keyword>
<evidence type="ECO:0000313" key="7">
    <source>
        <dbReference type="EMBL" id="GIH17009.1"/>
    </source>
</evidence>
<dbReference type="InterPro" id="IPR001764">
    <property type="entry name" value="Glyco_hydro_3_N"/>
</dbReference>
<dbReference type="EC" id="3.2.1.52" evidence="3"/>
<name>A0A8J3QV60_9ACTN</name>
<dbReference type="Pfam" id="PF00933">
    <property type="entry name" value="Glyco_hydro_3"/>
    <property type="match status" value="1"/>
</dbReference>
<dbReference type="Gene3D" id="3.20.20.300">
    <property type="entry name" value="Glycoside hydrolase, family 3, N-terminal domain"/>
    <property type="match status" value="1"/>
</dbReference>
<reference evidence="7" key="1">
    <citation type="submission" date="2021-01" db="EMBL/GenBank/DDBJ databases">
        <title>Whole genome shotgun sequence of Rugosimonospora africana NBRC 104875.</title>
        <authorList>
            <person name="Komaki H."/>
            <person name="Tamura T."/>
        </authorList>
    </citation>
    <scope>NUCLEOTIDE SEQUENCE</scope>
    <source>
        <strain evidence="7">NBRC 104875</strain>
    </source>
</reference>
<keyword evidence="4" id="KW-0378">Hydrolase</keyword>
<organism evidence="7 8">
    <name type="scientific">Rugosimonospora africana</name>
    <dbReference type="NCBI Taxonomy" id="556532"/>
    <lineage>
        <taxon>Bacteria</taxon>
        <taxon>Bacillati</taxon>
        <taxon>Actinomycetota</taxon>
        <taxon>Actinomycetes</taxon>
        <taxon>Micromonosporales</taxon>
        <taxon>Micromonosporaceae</taxon>
        <taxon>Rugosimonospora</taxon>
    </lineage>
</organism>
<dbReference type="SUPFAM" id="SSF51445">
    <property type="entry name" value="(Trans)glycosidases"/>
    <property type="match status" value="1"/>
</dbReference>
<dbReference type="RefSeq" id="WP_373319564.1">
    <property type="nucleotide sequence ID" value="NZ_BONZ01000049.1"/>
</dbReference>
<comment type="catalytic activity">
    <reaction evidence="1">
        <text>Hydrolysis of terminal non-reducing N-acetyl-D-hexosamine residues in N-acetyl-beta-D-hexosaminides.</text>
        <dbReference type="EC" id="3.2.1.52"/>
    </reaction>
</comment>
<proteinExistence type="inferred from homology"/>
<dbReference type="GO" id="GO:0005975">
    <property type="term" value="P:carbohydrate metabolic process"/>
    <property type="evidence" value="ECO:0007669"/>
    <property type="project" value="InterPro"/>
</dbReference>
<keyword evidence="5" id="KW-0326">Glycosidase</keyword>
<dbReference type="InterPro" id="IPR050226">
    <property type="entry name" value="NagZ_Beta-hexosaminidase"/>
</dbReference>
<dbReference type="AlphaFoldDB" id="A0A8J3QV60"/>
<evidence type="ECO:0000259" key="6">
    <source>
        <dbReference type="Pfam" id="PF00933"/>
    </source>
</evidence>
<dbReference type="PANTHER" id="PTHR30480:SF13">
    <property type="entry name" value="BETA-HEXOSAMINIDASE"/>
    <property type="match status" value="1"/>
</dbReference>
<dbReference type="Proteomes" id="UP000642748">
    <property type="component" value="Unassembled WGS sequence"/>
</dbReference>
<evidence type="ECO:0000256" key="3">
    <source>
        <dbReference type="ARBA" id="ARBA00012663"/>
    </source>
</evidence>
<dbReference type="InterPro" id="IPR036962">
    <property type="entry name" value="Glyco_hydro_3_N_sf"/>
</dbReference>
<comment type="similarity">
    <text evidence="2">Belongs to the glycosyl hydrolase 3 family.</text>
</comment>
<evidence type="ECO:0000256" key="1">
    <source>
        <dbReference type="ARBA" id="ARBA00001231"/>
    </source>
</evidence>
<comment type="caution">
    <text evidence="7">The sequence shown here is derived from an EMBL/GenBank/DDBJ whole genome shotgun (WGS) entry which is preliminary data.</text>
</comment>
<feature type="domain" description="Glycoside hydrolase family 3 N-terminal" evidence="6">
    <location>
        <begin position="95"/>
        <end position="379"/>
    </location>
</feature>
<gene>
    <name evidence="7" type="ORF">Raf01_51810</name>
</gene>
<dbReference type="PRINTS" id="PR00133">
    <property type="entry name" value="GLHYDRLASE3"/>
</dbReference>
<evidence type="ECO:0000256" key="2">
    <source>
        <dbReference type="ARBA" id="ARBA00005336"/>
    </source>
</evidence>
<evidence type="ECO:0000313" key="8">
    <source>
        <dbReference type="Proteomes" id="UP000642748"/>
    </source>
</evidence>
<dbReference type="GO" id="GO:0004563">
    <property type="term" value="F:beta-N-acetylhexosaminidase activity"/>
    <property type="evidence" value="ECO:0007669"/>
    <property type="project" value="UniProtKB-EC"/>
</dbReference>
<evidence type="ECO:0000256" key="4">
    <source>
        <dbReference type="ARBA" id="ARBA00022801"/>
    </source>
</evidence>
<dbReference type="PANTHER" id="PTHR30480">
    <property type="entry name" value="BETA-HEXOSAMINIDASE-RELATED"/>
    <property type="match status" value="1"/>
</dbReference>
<dbReference type="EMBL" id="BONZ01000049">
    <property type="protein sequence ID" value="GIH17009.1"/>
    <property type="molecule type" value="Genomic_DNA"/>
</dbReference>
<evidence type="ECO:0000256" key="5">
    <source>
        <dbReference type="ARBA" id="ARBA00023295"/>
    </source>
</evidence>